<protein>
    <recommendedName>
        <fullName evidence="6">Succinate dehydrogenase assembly factor 4, mitochondrial</fullName>
    </recommendedName>
</protein>
<dbReference type="VEuPathDB" id="PlasmoDB:PmUG01_14050400"/>
<dbReference type="RefSeq" id="XP_028864399.1">
    <property type="nucleotide sequence ID" value="XM_029008073.1"/>
</dbReference>
<keyword evidence="5" id="KW-1185">Reference proteome</keyword>
<accession>A0A1A8X2U6</accession>
<evidence type="ECO:0000256" key="1">
    <source>
        <dbReference type="SAM" id="MobiDB-lite"/>
    </source>
</evidence>
<dbReference type="EMBL" id="LT594635">
    <property type="protein sequence ID" value="SCP03446.1"/>
    <property type="molecule type" value="Genomic_DNA"/>
</dbReference>
<dbReference type="OrthoDB" id="387655at2759"/>
<feature type="region of interest" description="Disordered" evidence="1">
    <location>
        <begin position="81"/>
        <end position="121"/>
    </location>
</feature>
<reference evidence="3 5" key="3">
    <citation type="submission" date="2016-06" db="EMBL/GenBank/DDBJ databases">
        <authorList>
            <consortium name="Pathogen Informatics"/>
        </authorList>
    </citation>
    <scope>NUCLEOTIDE SEQUENCE [LARGE SCALE GENOMIC DNA]</scope>
</reference>
<evidence type="ECO:0000313" key="2">
    <source>
        <dbReference type="EMBL" id="SBS99553.1"/>
    </source>
</evidence>
<sequence length="153" mass="18373">MKKFSHSISLSRNKLLSFNFNAYHNNRTEKKIVAQQFRKRSFIILNGFSHECFSTLEINNSVEISKDKLKDKGNNKYFKKYEKEKKSNESDKTEKQNKDKKEEKLNDIIKEEKEKQKEIDSTEKLPEEFGYKYDKHEPTMFGDWSHNCRVTDF</sequence>
<dbReference type="Proteomes" id="UP000078597">
    <property type="component" value="Unassembled WGS sequence"/>
</dbReference>
<dbReference type="EMBL" id="FLQW01005849">
    <property type="protein sequence ID" value="SBS99553.1"/>
    <property type="molecule type" value="Genomic_DNA"/>
</dbReference>
<evidence type="ECO:0000313" key="5">
    <source>
        <dbReference type="Proteomes" id="UP000219813"/>
    </source>
</evidence>
<reference evidence="2" key="2">
    <citation type="submission" date="2016-05" db="EMBL/GenBank/DDBJ databases">
        <authorList>
            <person name="Lavstsen T."/>
            <person name="Jespersen J.S."/>
        </authorList>
    </citation>
    <scope>NUCLEOTIDE SEQUENCE [LARGE SCALE GENOMIC DNA]</scope>
</reference>
<organism evidence="2 4">
    <name type="scientific">Plasmodium malariae</name>
    <dbReference type="NCBI Taxonomy" id="5858"/>
    <lineage>
        <taxon>Eukaryota</taxon>
        <taxon>Sar</taxon>
        <taxon>Alveolata</taxon>
        <taxon>Apicomplexa</taxon>
        <taxon>Aconoidasida</taxon>
        <taxon>Haemosporida</taxon>
        <taxon>Plasmodiidae</taxon>
        <taxon>Plasmodium</taxon>
        <taxon>Plasmodium (Plasmodium)</taxon>
    </lineage>
</organism>
<gene>
    <name evidence="3" type="primary">PmUG01_14050400</name>
    <name evidence="2" type="ORF">PMALA_071190</name>
    <name evidence="3" type="ORF">PMUG01_14050400</name>
</gene>
<name>A0A1A8X2U6_PLAMA</name>
<evidence type="ECO:0008006" key="6">
    <source>
        <dbReference type="Google" id="ProtNLM"/>
    </source>
</evidence>
<evidence type="ECO:0000313" key="3">
    <source>
        <dbReference type="EMBL" id="SCP03446.1"/>
    </source>
</evidence>
<evidence type="ECO:0000313" key="4">
    <source>
        <dbReference type="Proteomes" id="UP000078597"/>
    </source>
</evidence>
<reference evidence="4" key="1">
    <citation type="submission" date="2016-05" db="EMBL/GenBank/DDBJ databases">
        <authorList>
            <person name="Naeem Raeece"/>
        </authorList>
    </citation>
    <scope>NUCLEOTIDE SEQUENCE [LARGE SCALE GENOMIC DNA]</scope>
</reference>
<dbReference type="Proteomes" id="UP000219813">
    <property type="component" value="Chromosome 14"/>
</dbReference>
<dbReference type="OMA" id="DWAHNCR"/>
<dbReference type="AlphaFoldDB" id="A0A1A8X2U6"/>
<dbReference type="GeneID" id="39871815"/>
<proteinExistence type="predicted"/>
<dbReference type="KEGG" id="pmal:PMUG01_14050400"/>